<name>A0ABW4JMB2_9BACL</name>
<dbReference type="PANTHER" id="PTHR30290">
    <property type="entry name" value="PERIPLASMIC BINDING COMPONENT OF ABC TRANSPORTER"/>
    <property type="match status" value="1"/>
</dbReference>
<feature type="domain" description="Solute-binding protein family 5" evidence="2">
    <location>
        <begin position="93"/>
        <end position="497"/>
    </location>
</feature>
<dbReference type="InterPro" id="IPR039424">
    <property type="entry name" value="SBP_5"/>
</dbReference>
<dbReference type="Proteomes" id="UP001597079">
    <property type="component" value="Unassembled WGS sequence"/>
</dbReference>
<evidence type="ECO:0000313" key="4">
    <source>
        <dbReference type="Proteomes" id="UP001597079"/>
    </source>
</evidence>
<feature type="chain" id="PRO_5046636702" evidence="1">
    <location>
        <begin position="29"/>
        <end position="617"/>
    </location>
</feature>
<dbReference type="EMBL" id="JBHUCX010000092">
    <property type="protein sequence ID" value="MFD1677552.1"/>
    <property type="molecule type" value="Genomic_DNA"/>
</dbReference>
<organism evidence="3 4">
    <name type="scientific">Alicyclobacillus fodiniaquatilis</name>
    <dbReference type="NCBI Taxonomy" id="1661150"/>
    <lineage>
        <taxon>Bacteria</taxon>
        <taxon>Bacillati</taxon>
        <taxon>Bacillota</taxon>
        <taxon>Bacilli</taxon>
        <taxon>Bacillales</taxon>
        <taxon>Alicyclobacillaceae</taxon>
        <taxon>Alicyclobacillus</taxon>
    </lineage>
</organism>
<dbReference type="RefSeq" id="WP_377945441.1">
    <property type="nucleotide sequence ID" value="NZ_JBHUCX010000092.1"/>
</dbReference>
<comment type="caution">
    <text evidence="3">The sequence shown here is derived from an EMBL/GenBank/DDBJ whole genome shotgun (WGS) entry which is preliminary data.</text>
</comment>
<dbReference type="InterPro" id="IPR000914">
    <property type="entry name" value="SBP_5_dom"/>
</dbReference>
<dbReference type="Pfam" id="PF00496">
    <property type="entry name" value="SBP_bac_5"/>
    <property type="match status" value="1"/>
</dbReference>
<dbReference type="Gene3D" id="3.10.105.10">
    <property type="entry name" value="Dipeptide-binding Protein, Domain 3"/>
    <property type="match status" value="1"/>
</dbReference>
<accession>A0ABW4JMB2</accession>
<dbReference type="Gene3D" id="3.90.76.10">
    <property type="entry name" value="Dipeptide-binding Protein, Domain 1"/>
    <property type="match status" value="1"/>
</dbReference>
<sequence>MKKQAKKAAKLSMIAGAAVLLVSGCAQGASSGGSSNQSGGTTKATGTITYAGGWATNGVVNPFGTNNIIQNDLSYVPLAWYKYTGNYDYWKVLATSWKMSKDGKTFTVNINPKAKWSDGSALTAEDVYVTFELQLLTGAAEGWGLNGMKIVNDHTIEFTRDPKTLYSTVMFERQILNNVEILPAKVFKQYIPSDIWTLSKDWNGDPNAASTKAATSKLTQAATKAQSVNMKASDLIYNGPWSLVRTSSSQELYQKNPNYLYANNVTASKVVALNQTTNDVTWRALENGQLDYAGVGYSQVVYKQVMKVHQNSYIAAPQSMGMALYFNQNVAPFNNVKVRQALAYAIDRPTAQKIGEPIGAFNAGTIDGLDETVAQQWLTPDQLKSLDPYNYDQAKAASLLKSAGFKKTSSGWVMPNGKPFTFNITVPNLSDWDAGVDAIATQLRKEGINAQTSVVDTTTWTQEVPLGKYAVYANWWGGSDVNPSQPYNQLYISDNNYSVTTTGQLKSTATSKSAQQEAIPQNVSVPGVGTVNPMALTVQLLGNLSQQQEKSIIYKLAQTTNYDVPMIPIWGQAAGRTISSANWTWPSYKNNLAIENQYTYHTPFVVFQTLGLMKPKN</sequence>
<evidence type="ECO:0000313" key="3">
    <source>
        <dbReference type="EMBL" id="MFD1677552.1"/>
    </source>
</evidence>
<proteinExistence type="predicted"/>
<protein>
    <submittedName>
        <fullName evidence="3">ABC transporter substrate-binding protein</fullName>
    </submittedName>
</protein>
<dbReference type="PROSITE" id="PS51257">
    <property type="entry name" value="PROKAR_LIPOPROTEIN"/>
    <property type="match status" value="1"/>
</dbReference>
<keyword evidence="1" id="KW-0732">Signal</keyword>
<feature type="signal peptide" evidence="1">
    <location>
        <begin position="1"/>
        <end position="28"/>
    </location>
</feature>
<gene>
    <name evidence="3" type="ORF">ACFSB2_23095</name>
</gene>
<dbReference type="Gene3D" id="3.40.190.10">
    <property type="entry name" value="Periplasmic binding protein-like II"/>
    <property type="match status" value="1"/>
</dbReference>
<evidence type="ECO:0000256" key="1">
    <source>
        <dbReference type="SAM" id="SignalP"/>
    </source>
</evidence>
<reference evidence="4" key="1">
    <citation type="journal article" date="2019" name="Int. J. Syst. Evol. Microbiol.">
        <title>The Global Catalogue of Microorganisms (GCM) 10K type strain sequencing project: providing services to taxonomists for standard genome sequencing and annotation.</title>
        <authorList>
            <consortium name="The Broad Institute Genomics Platform"/>
            <consortium name="The Broad Institute Genome Sequencing Center for Infectious Disease"/>
            <person name="Wu L."/>
            <person name="Ma J."/>
        </authorList>
    </citation>
    <scope>NUCLEOTIDE SEQUENCE [LARGE SCALE GENOMIC DNA]</scope>
    <source>
        <strain evidence="4">CGMCC 1.12286</strain>
    </source>
</reference>
<dbReference type="SUPFAM" id="SSF53850">
    <property type="entry name" value="Periplasmic binding protein-like II"/>
    <property type="match status" value="1"/>
</dbReference>
<keyword evidence="4" id="KW-1185">Reference proteome</keyword>
<evidence type="ECO:0000259" key="2">
    <source>
        <dbReference type="Pfam" id="PF00496"/>
    </source>
</evidence>